<evidence type="ECO:0000313" key="1">
    <source>
        <dbReference type="EMBL" id="PPE74969.1"/>
    </source>
</evidence>
<organism evidence="1 2">
    <name type="scientific">Solimonas fluminis</name>
    <dbReference type="NCBI Taxonomy" id="2086571"/>
    <lineage>
        <taxon>Bacteria</taxon>
        <taxon>Pseudomonadati</taxon>
        <taxon>Pseudomonadota</taxon>
        <taxon>Gammaproteobacteria</taxon>
        <taxon>Nevskiales</taxon>
        <taxon>Nevskiaceae</taxon>
        <taxon>Solimonas</taxon>
    </lineage>
</organism>
<protein>
    <submittedName>
        <fullName evidence="1">Uncharacterized protein</fullName>
    </submittedName>
</protein>
<dbReference type="RefSeq" id="WP_104229196.1">
    <property type="nucleotide sequence ID" value="NZ_PSNW01000002.1"/>
</dbReference>
<dbReference type="EMBL" id="PSNW01000002">
    <property type="protein sequence ID" value="PPE74969.1"/>
    <property type="molecule type" value="Genomic_DNA"/>
</dbReference>
<accession>A0A2S5TJ07</accession>
<keyword evidence="2" id="KW-1185">Reference proteome</keyword>
<gene>
    <name evidence="1" type="ORF">C3942_04645</name>
</gene>
<comment type="caution">
    <text evidence="1">The sequence shown here is derived from an EMBL/GenBank/DDBJ whole genome shotgun (WGS) entry which is preliminary data.</text>
</comment>
<evidence type="ECO:0000313" key="2">
    <source>
        <dbReference type="Proteomes" id="UP000238220"/>
    </source>
</evidence>
<proteinExistence type="predicted"/>
<sequence length="194" mass="22256">MQYSIVQEAARIICEEQVTDYRMAKQKAAERLGLPTRTGLPDNAQVQQAVIEYQRLFGGEAYRERLRRMRRTALRVMRQLAEFSPRLVGGAVSGAITDAHRLQLHAFADKPEAIDIFLHDRRIDFDQDERRYRYPDGKEQRIPLACFEVEGVGVDLAVFAENEQRRAPLSPVEGQPFRRVDPAQLEKIMATEGD</sequence>
<dbReference type="AlphaFoldDB" id="A0A2S5TJ07"/>
<name>A0A2S5TJ07_9GAMM</name>
<reference evidence="1 2" key="1">
    <citation type="submission" date="2018-02" db="EMBL/GenBank/DDBJ databases">
        <title>Genome sequencing of Solimonas sp. HR-BB.</title>
        <authorList>
            <person name="Lee Y."/>
            <person name="Jeon C.O."/>
        </authorList>
    </citation>
    <scope>NUCLEOTIDE SEQUENCE [LARGE SCALE GENOMIC DNA]</scope>
    <source>
        <strain evidence="1 2">HR-BB</strain>
    </source>
</reference>
<dbReference type="OrthoDB" id="5294130at2"/>
<dbReference type="Proteomes" id="UP000238220">
    <property type="component" value="Unassembled WGS sequence"/>
</dbReference>